<reference evidence="1" key="2">
    <citation type="journal article" date="2015" name="Data Brief">
        <title>Shoot transcriptome of the giant reed, Arundo donax.</title>
        <authorList>
            <person name="Barrero R.A."/>
            <person name="Guerrero F.D."/>
            <person name="Moolhuijzen P."/>
            <person name="Goolsby J.A."/>
            <person name="Tidwell J."/>
            <person name="Bellgard S.E."/>
            <person name="Bellgard M.I."/>
        </authorList>
    </citation>
    <scope>NUCLEOTIDE SEQUENCE</scope>
    <source>
        <tissue evidence="1">Shoot tissue taken approximately 20 cm above the soil surface</tissue>
    </source>
</reference>
<accession>A0A0A8Z9G3</accession>
<protein>
    <submittedName>
        <fullName evidence="1">Uncharacterized protein</fullName>
    </submittedName>
</protein>
<dbReference type="EMBL" id="GBRH01261866">
    <property type="protein sequence ID" value="JAD36029.1"/>
    <property type="molecule type" value="Transcribed_RNA"/>
</dbReference>
<proteinExistence type="predicted"/>
<evidence type="ECO:0000313" key="1">
    <source>
        <dbReference type="EMBL" id="JAD36029.1"/>
    </source>
</evidence>
<sequence>MYCIITYFTKLSFK</sequence>
<organism evidence="1">
    <name type="scientific">Arundo donax</name>
    <name type="common">Giant reed</name>
    <name type="synonym">Donax arundinaceus</name>
    <dbReference type="NCBI Taxonomy" id="35708"/>
    <lineage>
        <taxon>Eukaryota</taxon>
        <taxon>Viridiplantae</taxon>
        <taxon>Streptophyta</taxon>
        <taxon>Embryophyta</taxon>
        <taxon>Tracheophyta</taxon>
        <taxon>Spermatophyta</taxon>
        <taxon>Magnoliopsida</taxon>
        <taxon>Liliopsida</taxon>
        <taxon>Poales</taxon>
        <taxon>Poaceae</taxon>
        <taxon>PACMAD clade</taxon>
        <taxon>Arundinoideae</taxon>
        <taxon>Arundineae</taxon>
        <taxon>Arundo</taxon>
    </lineage>
</organism>
<name>A0A0A8Z9G3_ARUDO</name>
<reference evidence="1" key="1">
    <citation type="submission" date="2014-09" db="EMBL/GenBank/DDBJ databases">
        <authorList>
            <person name="Magalhaes I.L.F."/>
            <person name="Oliveira U."/>
            <person name="Santos F.R."/>
            <person name="Vidigal T.H.D.A."/>
            <person name="Brescovit A.D."/>
            <person name="Santos A.J."/>
        </authorList>
    </citation>
    <scope>NUCLEOTIDE SEQUENCE</scope>
    <source>
        <tissue evidence="1">Shoot tissue taken approximately 20 cm above the soil surface</tissue>
    </source>
</reference>